<name>A0AAJ1IGM0_9SPIO</name>
<dbReference type="PANTHER" id="PTHR43327">
    <property type="entry name" value="STOMATIN-LIKE PROTEIN 2, MITOCHONDRIAL"/>
    <property type="match status" value="1"/>
</dbReference>
<dbReference type="Gene3D" id="3.30.479.30">
    <property type="entry name" value="Band 7 domain"/>
    <property type="match status" value="1"/>
</dbReference>
<keyword evidence="4 6" id="KW-1133">Transmembrane helix</keyword>
<evidence type="ECO:0000259" key="7">
    <source>
        <dbReference type="SMART" id="SM00244"/>
    </source>
</evidence>
<evidence type="ECO:0000256" key="3">
    <source>
        <dbReference type="ARBA" id="ARBA00022692"/>
    </source>
</evidence>
<evidence type="ECO:0000313" key="9">
    <source>
        <dbReference type="Proteomes" id="UP001221217"/>
    </source>
</evidence>
<dbReference type="InterPro" id="IPR050710">
    <property type="entry name" value="Band7/mec-2_domain"/>
</dbReference>
<keyword evidence="3 6" id="KW-0812">Transmembrane</keyword>
<dbReference type="NCBIfam" id="TIGR01933">
    <property type="entry name" value="hflK"/>
    <property type="match status" value="1"/>
</dbReference>
<keyword evidence="8" id="KW-0645">Protease</keyword>
<evidence type="ECO:0000256" key="2">
    <source>
        <dbReference type="ARBA" id="ARBA00006971"/>
    </source>
</evidence>
<keyword evidence="8" id="KW-0378">Hydrolase</keyword>
<comment type="similarity">
    <text evidence="2 6">Belongs to the band 7/mec-2 family. HflK subfamily.</text>
</comment>
<dbReference type="Pfam" id="PF01145">
    <property type="entry name" value="Band_7"/>
    <property type="match status" value="1"/>
</dbReference>
<accession>A0AAJ1IGM0</accession>
<sequence length="324" mass="36536">MSERNAGPGRPNIRIRPRLIAIILIVVIALAAVLSSFYMVDQTEQSVILLFGKYNRITGPGLHTKLPFGIEKNYNVPTQVIQTMPFGFRTQQAGLSTIYDTSDYPEESVMLTGDLNIVDVEWVIQYRIVDPFKWLFKVENQAKTIRDISQSVINMLVGDRAILNVMGSERTTISLQSQELMNQIFDNYDLGITVTTVQLKNIVPPIGEVQDAYEDVNMAIQDMEKLINEGKESYNNEIPLAQGTAAQMIQVAEGYATERVNEAKGNVARFNSVLEEYQKNKEVTRSRLYIEMIEDVFSQQEGTDVIDKNLDNFLPLKSLQGGVQ</sequence>
<dbReference type="SUPFAM" id="SSF117892">
    <property type="entry name" value="Band 7/SPFH domain"/>
    <property type="match status" value="1"/>
</dbReference>
<protein>
    <recommendedName>
        <fullName evidence="6">Protein HflK</fullName>
    </recommendedName>
</protein>
<dbReference type="GO" id="GO:0008233">
    <property type="term" value="F:peptidase activity"/>
    <property type="evidence" value="ECO:0007669"/>
    <property type="project" value="UniProtKB-KW"/>
</dbReference>
<reference evidence="8 9" key="1">
    <citation type="submission" date="2022-12" db="EMBL/GenBank/DDBJ databases">
        <title>Metagenome assembled genome from gulf of manar.</title>
        <authorList>
            <person name="Kohli P."/>
            <person name="Pk S."/>
            <person name="Venkata Ramana C."/>
            <person name="Sasikala C."/>
        </authorList>
    </citation>
    <scope>NUCLEOTIDE SEQUENCE [LARGE SCALE GENOMIC DNA]</scope>
    <source>
        <strain evidence="8">JB008</strain>
    </source>
</reference>
<dbReference type="EMBL" id="JAQQAL010000035">
    <property type="protein sequence ID" value="MDC7227829.1"/>
    <property type="molecule type" value="Genomic_DNA"/>
</dbReference>
<evidence type="ECO:0000256" key="1">
    <source>
        <dbReference type="ARBA" id="ARBA00004167"/>
    </source>
</evidence>
<dbReference type="SMART" id="SM00244">
    <property type="entry name" value="PHB"/>
    <property type="match status" value="1"/>
</dbReference>
<feature type="domain" description="Band 7" evidence="7">
    <location>
        <begin position="35"/>
        <end position="217"/>
    </location>
</feature>
<organism evidence="8 9">
    <name type="scientific">Candidatus Thalassospirochaeta sargassi</name>
    <dbReference type="NCBI Taxonomy" id="3119039"/>
    <lineage>
        <taxon>Bacteria</taxon>
        <taxon>Pseudomonadati</taxon>
        <taxon>Spirochaetota</taxon>
        <taxon>Spirochaetia</taxon>
        <taxon>Spirochaetales</taxon>
        <taxon>Spirochaetaceae</taxon>
        <taxon>Candidatus Thalassospirochaeta</taxon>
    </lineage>
</organism>
<dbReference type="GO" id="GO:0016020">
    <property type="term" value="C:membrane"/>
    <property type="evidence" value="ECO:0007669"/>
    <property type="project" value="UniProtKB-SubCell"/>
</dbReference>
<keyword evidence="5 6" id="KW-0472">Membrane</keyword>
<proteinExistence type="inferred from homology"/>
<dbReference type="GO" id="GO:0006508">
    <property type="term" value="P:proteolysis"/>
    <property type="evidence" value="ECO:0007669"/>
    <property type="project" value="UniProtKB-KW"/>
</dbReference>
<comment type="subcellular location">
    <subcellularLocation>
        <location evidence="1">Membrane</location>
        <topology evidence="1">Single-pass membrane protein</topology>
    </subcellularLocation>
</comment>
<dbReference type="CDD" id="cd03404">
    <property type="entry name" value="SPFH_HflK"/>
    <property type="match status" value="1"/>
</dbReference>
<comment type="caution">
    <text evidence="8">The sequence shown here is derived from an EMBL/GenBank/DDBJ whole genome shotgun (WGS) entry which is preliminary data.</text>
</comment>
<evidence type="ECO:0000256" key="4">
    <source>
        <dbReference type="ARBA" id="ARBA00022989"/>
    </source>
</evidence>
<evidence type="ECO:0000313" key="8">
    <source>
        <dbReference type="EMBL" id="MDC7227829.1"/>
    </source>
</evidence>
<evidence type="ECO:0000256" key="5">
    <source>
        <dbReference type="ARBA" id="ARBA00023136"/>
    </source>
</evidence>
<dbReference type="AlphaFoldDB" id="A0AAJ1IGM0"/>
<comment type="subunit">
    <text evidence="6">HflC and HflK may interact to form a multimeric complex.</text>
</comment>
<dbReference type="Proteomes" id="UP001221217">
    <property type="component" value="Unassembled WGS sequence"/>
</dbReference>
<comment type="function">
    <text evidence="6">HflC and HflK could encode or regulate a protease.</text>
</comment>
<feature type="transmembrane region" description="Helical" evidence="6">
    <location>
        <begin position="20"/>
        <end position="40"/>
    </location>
</feature>
<dbReference type="InterPro" id="IPR001107">
    <property type="entry name" value="Band_7"/>
</dbReference>
<dbReference type="InterPro" id="IPR036013">
    <property type="entry name" value="Band_7/SPFH_dom_sf"/>
</dbReference>
<dbReference type="PANTHER" id="PTHR43327:SF2">
    <property type="entry name" value="MODULATOR OF FTSH PROTEASE HFLK"/>
    <property type="match status" value="1"/>
</dbReference>
<evidence type="ECO:0000256" key="6">
    <source>
        <dbReference type="RuleBase" id="RU364113"/>
    </source>
</evidence>
<dbReference type="InterPro" id="IPR010201">
    <property type="entry name" value="HflK"/>
</dbReference>
<gene>
    <name evidence="8" type="primary">hflK</name>
    <name evidence="8" type="ORF">PQJ61_13775</name>
</gene>